<comment type="caution">
    <text evidence="1">The sequence shown here is derived from an EMBL/GenBank/DDBJ whole genome shotgun (WGS) entry which is preliminary data.</text>
</comment>
<protein>
    <submittedName>
        <fullName evidence="1">Uncharacterized protein</fullName>
    </submittedName>
</protein>
<evidence type="ECO:0000313" key="1">
    <source>
        <dbReference type="EMBL" id="KAK4271839.1"/>
    </source>
</evidence>
<organism evidence="1 2">
    <name type="scientific">Acacia crassicarpa</name>
    <name type="common">northern wattle</name>
    <dbReference type="NCBI Taxonomy" id="499986"/>
    <lineage>
        <taxon>Eukaryota</taxon>
        <taxon>Viridiplantae</taxon>
        <taxon>Streptophyta</taxon>
        <taxon>Embryophyta</taxon>
        <taxon>Tracheophyta</taxon>
        <taxon>Spermatophyta</taxon>
        <taxon>Magnoliopsida</taxon>
        <taxon>eudicotyledons</taxon>
        <taxon>Gunneridae</taxon>
        <taxon>Pentapetalae</taxon>
        <taxon>rosids</taxon>
        <taxon>fabids</taxon>
        <taxon>Fabales</taxon>
        <taxon>Fabaceae</taxon>
        <taxon>Caesalpinioideae</taxon>
        <taxon>mimosoid clade</taxon>
        <taxon>Acacieae</taxon>
        <taxon>Acacia</taxon>
    </lineage>
</organism>
<dbReference type="Gene3D" id="1.25.40.10">
    <property type="entry name" value="Tetratricopeptide repeat domain"/>
    <property type="match status" value="1"/>
</dbReference>
<proteinExistence type="predicted"/>
<dbReference type="AlphaFoldDB" id="A0AAE1MNB4"/>
<dbReference type="EMBL" id="JAWXYG010000005">
    <property type="protein sequence ID" value="KAK4271839.1"/>
    <property type="molecule type" value="Genomic_DNA"/>
</dbReference>
<accession>A0AAE1MNB4</accession>
<name>A0AAE1MNB4_9FABA</name>
<reference evidence="1" key="1">
    <citation type="submission" date="2023-10" db="EMBL/GenBank/DDBJ databases">
        <title>Chromosome-level genome of the transformable northern wattle, Acacia crassicarpa.</title>
        <authorList>
            <person name="Massaro I."/>
            <person name="Sinha N.R."/>
            <person name="Poethig S."/>
            <person name="Leichty A.R."/>
        </authorList>
    </citation>
    <scope>NUCLEOTIDE SEQUENCE</scope>
    <source>
        <strain evidence="1">Acra3RX</strain>
        <tissue evidence="1">Leaf</tissue>
    </source>
</reference>
<sequence>MNSLIHFSQSPVSVAQEGRSSASKVHVSLLNHGSLSVSQWCKRSQLVSRPLYVKCTLERFSEGPRMKEENGKKKMKNSIMRGVGKASLVMTCVLGAFTLSGKMNLKPNIACAAWYQDRSRSMEKSFFKTERPSASEIKALKLWATVLSMKEDSGDVAERIISEECERFKDKPTSIPLQVVLVELLLDQGKYQKAKQKINELLADIDQKKDLKAADVPKEKIYLLKVIAVLKSESEPDINEIEALKFYAMVISKDDPKGAQEILRKKRQDCWKDGEADKNLLMALVELLVYQGEHEEAKKKIDELLEAGTKGLGKEKVYLLKAIAESGGDPKKATGLWEHYLHDELLSDSSPFDVRKK</sequence>
<dbReference type="InterPro" id="IPR011990">
    <property type="entry name" value="TPR-like_helical_dom_sf"/>
</dbReference>
<dbReference type="PANTHER" id="PTHR36350:SF2">
    <property type="entry name" value="PROTEIN, PUTATIVE-RELATED"/>
    <property type="match status" value="1"/>
</dbReference>
<dbReference type="Proteomes" id="UP001293593">
    <property type="component" value="Unassembled WGS sequence"/>
</dbReference>
<gene>
    <name evidence="1" type="ORF">QN277_020472</name>
</gene>
<keyword evidence="2" id="KW-1185">Reference proteome</keyword>
<dbReference type="PANTHER" id="PTHR36350">
    <property type="entry name" value="TRANSMEMBRANE PROTEIN"/>
    <property type="match status" value="1"/>
</dbReference>
<evidence type="ECO:0000313" key="2">
    <source>
        <dbReference type="Proteomes" id="UP001293593"/>
    </source>
</evidence>